<dbReference type="RefSeq" id="WP_113804907.1">
    <property type="nucleotide sequence ID" value="NZ_QOCW01000004.1"/>
</dbReference>
<proteinExistence type="predicted"/>
<keyword evidence="2" id="KW-0812">Transmembrane</keyword>
<protein>
    <recommendedName>
        <fullName evidence="3">DUF1510 domain-containing protein</fullName>
    </recommendedName>
</protein>
<dbReference type="OrthoDB" id="2168558at2"/>
<keyword evidence="2" id="KW-1133">Transmembrane helix</keyword>
<feature type="region of interest" description="Disordered" evidence="1">
    <location>
        <begin position="44"/>
        <end position="115"/>
    </location>
</feature>
<evidence type="ECO:0000259" key="3">
    <source>
        <dbReference type="Pfam" id="PF07423"/>
    </source>
</evidence>
<sequence length="190" mass="21338">MTSRYSEKNKKRNQNRILNVLIAVVVGLILVFGYQLFFSSEPEAVETTAPGEKNTDTNKSEDNFEVEINDEVVENPEDSENSDELEEKTVDGGGPEGPWEPIGTEQEGAHTSSFEKGTVDWEEKIKALEYATGLSREEGMVIWWLGNGGGPEKARGVVSLPENRNTPYEVYLEWIENEGWKPISVKKINK</sequence>
<evidence type="ECO:0000313" key="5">
    <source>
        <dbReference type="Proteomes" id="UP000253314"/>
    </source>
</evidence>
<feature type="compositionally biased region" description="Basic and acidic residues" evidence="1">
    <location>
        <begin position="53"/>
        <end position="62"/>
    </location>
</feature>
<dbReference type="Pfam" id="PF07423">
    <property type="entry name" value="DUF1510"/>
    <property type="match status" value="1"/>
</dbReference>
<organism evidence="4 5">
    <name type="scientific">Bacillus taeanensis</name>
    <dbReference type="NCBI Taxonomy" id="273032"/>
    <lineage>
        <taxon>Bacteria</taxon>
        <taxon>Bacillati</taxon>
        <taxon>Bacillota</taxon>
        <taxon>Bacilli</taxon>
        <taxon>Bacillales</taxon>
        <taxon>Bacillaceae</taxon>
        <taxon>Bacillus</taxon>
    </lineage>
</organism>
<evidence type="ECO:0000256" key="2">
    <source>
        <dbReference type="SAM" id="Phobius"/>
    </source>
</evidence>
<reference evidence="4 5" key="1">
    <citation type="submission" date="2018-07" db="EMBL/GenBank/DDBJ databases">
        <title>Lottiidibacillus patelloidae gen. nov., sp. nov., isolated from the intestinal tract of a marine limpet and the reclassification of B. taeanensis BH030017T, B. algicola KMM 3737T and B. hwajinpoensis SW-72T as genus Lottiidibacillus.</title>
        <authorList>
            <person name="Liu R."/>
            <person name="Huang Z."/>
        </authorList>
    </citation>
    <scope>NUCLEOTIDE SEQUENCE [LARGE SCALE GENOMIC DNA]</scope>
    <source>
        <strain evidence="4 5">BH030017</strain>
    </source>
</reference>
<name>A0A366XX32_9BACI</name>
<dbReference type="EMBL" id="QOCW01000004">
    <property type="protein sequence ID" value="RBW70457.1"/>
    <property type="molecule type" value="Genomic_DNA"/>
</dbReference>
<feature type="domain" description="DUF1510" evidence="3">
    <location>
        <begin position="97"/>
        <end position="187"/>
    </location>
</feature>
<keyword evidence="2" id="KW-0472">Membrane</keyword>
<accession>A0A366XX32</accession>
<evidence type="ECO:0000313" key="4">
    <source>
        <dbReference type="EMBL" id="RBW70457.1"/>
    </source>
</evidence>
<evidence type="ECO:0000256" key="1">
    <source>
        <dbReference type="SAM" id="MobiDB-lite"/>
    </source>
</evidence>
<keyword evidence="5" id="KW-1185">Reference proteome</keyword>
<dbReference type="AlphaFoldDB" id="A0A366XX32"/>
<comment type="caution">
    <text evidence="4">The sequence shown here is derived from an EMBL/GenBank/DDBJ whole genome shotgun (WGS) entry which is preliminary data.</text>
</comment>
<dbReference type="InterPro" id="IPR009988">
    <property type="entry name" value="DUF1510"/>
</dbReference>
<gene>
    <name evidence="4" type="ORF">DS031_05365</name>
</gene>
<dbReference type="Proteomes" id="UP000253314">
    <property type="component" value="Unassembled WGS sequence"/>
</dbReference>
<feature type="compositionally biased region" description="Acidic residues" evidence="1">
    <location>
        <begin position="63"/>
        <end position="86"/>
    </location>
</feature>
<feature type="transmembrane region" description="Helical" evidence="2">
    <location>
        <begin position="20"/>
        <end position="38"/>
    </location>
</feature>